<protein>
    <submittedName>
        <fullName evidence="3">Unannotated protein</fullName>
    </submittedName>
</protein>
<dbReference type="EMBL" id="CAEZWR010000077">
    <property type="protein sequence ID" value="CAB4664883.1"/>
    <property type="molecule type" value="Genomic_DNA"/>
</dbReference>
<gene>
    <name evidence="3" type="ORF">UFOPK2282_00777</name>
</gene>
<evidence type="ECO:0000256" key="1">
    <source>
        <dbReference type="ARBA" id="ARBA00009013"/>
    </source>
</evidence>
<name>A0A6J6LWQ4_9ZZZZ</name>
<dbReference type="Gene3D" id="3.30.750.24">
    <property type="entry name" value="STAS domain"/>
    <property type="match status" value="1"/>
</dbReference>
<evidence type="ECO:0000259" key="2">
    <source>
        <dbReference type="PROSITE" id="PS50801"/>
    </source>
</evidence>
<dbReference type="SUPFAM" id="SSF52091">
    <property type="entry name" value="SpoIIaa-like"/>
    <property type="match status" value="1"/>
</dbReference>
<dbReference type="InterPro" id="IPR036513">
    <property type="entry name" value="STAS_dom_sf"/>
</dbReference>
<reference evidence="3" key="1">
    <citation type="submission" date="2020-05" db="EMBL/GenBank/DDBJ databases">
        <authorList>
            <person name="Chiriac C."/>
            <person name="Salcher M."/>
            <person name="Ghai R."/>
            <person name="Kavagutti S V."/>
        </authorList>
    </citation>
    <scope>NUCLEOTIDE SEQUENCE</scope>
</reference>
<dbReference type="AlphaFoldDB" id="A0A6J6LWQ4"/>
<dbReference type="InterPro" id="IPR003658">
    <property type="entry name" value="Anti-sigma_ant"/>
</dbReference>
<proteinExistence type="inferred from homology"/>
<accession>A0A6J6LWQ4</accession>
<dbReference type="InterPro" id="IPR002645">
    <property type="entry name" value="STAS_dom"/>
</dbReference>
<dbReference type="PANTHER" id="PTHR33495:SF2">
    <property type="entry name" value="ANTI-SIGMA FACTOR ANTAGONIST TM_1081-RELATED"/>
    <property type="match status" value="1"/>
</dbReference>
<feature type="domain" description="STAS" evidence="2">
    <location>
        <begin position="1"/>
        <end position="88"/>
    </location>
</feature>
<dbReference type="GO" id="GO:0043856">
    <property type="term" value="F:anti-sigma factor antagonist activity"/>
    <property type="evidence" value="ECO:0007669"/>
    <property type="project" value="InterPro"/>
</dbReference>
<dbReference type="PANTHER" id="PTHR33495">
    <property type="entry name" value="ANTI-SIGMA FACTOR ANTAGONIST TM_1081-RELATED-RELATED"/>
    <property type="match status" value="1"/>
</dbReference>
<sequence length="91" mass="9762">MATAPLLWESINQHWVSEDSLVLDVSNVPFMDSTGLGVLIRAAERAKPHGVVVAVVGAVSRVRKVIEITGIDTFIFMGESVADGLRATEIT</sequence>
<comment type="similarity">
    <text evidence="1">Belongs to the anti-sigma-factor antagonist family.</text>
</comment>
<dbReference type="Pfam" id="PF01740">
    <property type="entry name" value="STAS"/>
    <property type="match status" value="1"/>
</dbReference>
<evidence type="ECO:0000313" key="3">
    <source>
        <dbReference type="EMBL" id="CAB4664883.1"/>
    </source>
</evidence>
<dbReference type="CDD" id="cd07043">
    <property type="entry name" value="STAS_anti-anti-sigma_factors"/>
    <property type="match status" value="1"/>
</dbReference>
<dbReference type="PROSITE" id="PS50801">
    <property type="entry name" value="STAS"/>
    <property type="match status" value="1"/>
</dbReference>
<dbReference type="NCBIfam" id="TIGR00377">
    <property type="entry name" value="ant_ant_sig"/>
    <property type="match status" value="1"/>
</dbReference>
<organism evidence="3">
    <name type="scientific">freshwater metagenome</name>
    <dbReference type="NCBI Taxonomy" id="449393"/>
    <lineage>
        <taxon>unclassified sequences</taxon>
        <taxon>metagenomes</taxon>
        <taxon>ecological metagenomes</taxon>
    </lineage>
</organism>